<dbReference type="InterPro" id="IPR036162">
    <property type="entry name" value="Resolvase-like_N_sf"/>
</dbReference>
<feature type="domain" description="Resolvase/invertase-type recombinase catalytic" evidence="1">
    <location>
        <begin position="12"/>
        <end position="94"/>
    </location>
</feature>
<dbReference type="GO" id="GO:0000150">
    <property type="term" value="F:DNA strand exchange activity"/>
    <property type="evidence" value="ECO:0007669"/>
    <property type="project" value="InterPro"/>
</dbReference>
<dbReference type="AlphaFoldDB" id="A0A7V2SIC8"/>
<evidence type="ECO:0000313" key="3">
    <source>
        <dbReference type="Proteomes" id="UP000885722"/>
    </source>
</evidence>
<dbReference type="SUPFAM" id="SSF53041">
    <property type="entry name" value="Resolvase-like"/>
    <property type="match status" value="1"/>
</dbReference>
<proteinExistence type="predicted"/>
<evidence type="ECO:0000313" key="2">
    <source>
        <dbReference type="EMBL" id="HFC03443.1"/>
    </source>
</evidence>
<sequence>MIEFERAERPLKERKAFQDFLHSLQEGDQLVVAELEVLGQTMEEGIVVINCMLTHGITLHIVQPKLVVDRETGLAQILPLIMRLDERRQVRERDSRVGRPKGRRSASKFDVYLPQIMAGLKADKSVSALARELGVSRSSLKDYIESRRLKEILDDSWLERAKKNHRIAVAEKPELACTLESK</sequence>
<evidence type="ECO:0000259" key="1">
    <source>
        <dbReference type="Pfam" id="PF00239"/>
    </source>
</evidence>
<dbReference type="InterPro" id="IPR006119">
    <property type="entry name" value="Resolv_N"/>
</dbReference>
<dbReference type="EMBL" id="DRNO01000079">
    <property type="protein sequence ID" value="HFC03443.1"/>
    <property type="molecule type" value="Genomic_DNA"/>
</dbReference>
<gene>
    <name evidence="2" type="ORF">ENJ74_01095</name>
</gene>
<name>A0A7V2SIC8_9BACT</name>
<dbReference type="GO" id="GO:0003677">
    <property type="term" value="F:DNA binding"/>
    <property type="evidence" value="ECO:0007669"/>
    <property type="project" value="InterPro"/>
</dbReference>
<reference evidence="2" key="1">
    <citation type="journal article" date="2020" name="mSystems">
        <title>Genome- and Community-Level Interaction Insights into Carbon Utilization and Element Cycling Functions of Hydrothermarchaeota in Hydrothermal Sediment.</title>
        <authorList>
            <person name="Zhou Z."/>
            <person name="Liu Y."/>
            <person name="Xu W."/>
            <person name="Pan J."/>
            <person name="Luo Z.H."/>
            <person name="Li M."/>
        </authorList>
    </citation>
    <scope>NUCLEOTIDE SEQUENCE [LARGE SCALE GENOMIC DNA]</scope>
    <source>
        <strain evidence="2">HyVt-513</strain>
    </source>
</reference>
<dbReference type="Pfam" id="PF00239">
    <property type="entry name" value="Resolvase"/>
    <property type="match status" value="1"/>
</dbReference>
<comment type="caution">
    <text evidence="2">The sequence shown here is derived from an EMBL/GenBank/DDBJ whole genome shotgun (WGS) entry which is preliminary data.</text>
</comment>
<accession>A0A7V2SIC8</accession>
<organism evidence="2 3">
    <name type="scientific">Nitratifractor salsuginis</name>
    <dbReference type="NCBI Taxonomy" id="269261"/>
    <lineage>
        <taxon>Bacteria</taxon>
        <taxon>Pseudomonadati</taxon>
        <taxon>Campylobacterota</taxon>
        <taxon>Epsilonproteobacteria</taxon>
        <taxon>Campylobacterales</taxon>
        <taxon>Sulfurovaceae</taxon>
        <taxon>Nitratifractor</taxon>
    </lineage>
</organism>
<protein>
    <recommendedName>
        <fullName evidence="1">Resolvase/invertase-type recombinase catalytic domain-containing protein</fullName>
    </recommendedName>
</protein>
<dbReference type="Gene3D" id="3.40.50.1390">
    <property type="entry name" value="Resolvase, N-terminal catalytic domain"/>
    <property type="match status" value="1"/>
</dbReference>
<dbReference type="Proteomes" id="UP000885722">
    <property type="component" value="Unassembled WGS sequence"/>
</dbReference>